<feature type="compositionally biased region" description="Polar residues" evidence="1">
    <location>
        <begin position="92"/>
        <end position="113"/>
    </location>
</feature>
<keyword evidence="4" id="KW-1185">Reference proteome</keyword>
<feature type="chain" id="PRO_5015321888" evidence="2">
    <location>
        <begin position="31"/>
        <end position="463"/>
    </location>
</feature>
<reference evidence="4" key="1">
    <citation type="submission" date="2018-03" db="EMBL/GenBank/DDBJ databases">
        <authorList>
            <person name="Navarro De La Torre S."/>
        </authorList>
    </citation>
    <scope>NUCLEOTIDE SEQUENCE [LARGE SCALE GENOMIC DNA]</scope>
    <source>
        <strain evidence="4">EAod3</strain>
    </source>
</reference>
<dbReference type="OrthoDB" id="625456at2"/>
<protein>
    <submittedName>
        <fullName evidence="3">Uncharacterized protein</fullName>
    </submittedName>
</protein>
<name>A0A2R8CQE9_9GAMM</name>
<accession>A0A2R8CQE9</accession>
<evidence type="ECO:0000313" key="4">
    <source>
        <dbReference type="Proteomes" id="UP000244934"/>
    </source>
</evidence>
<feature type="signal peptide" evidence="2">
    <location>
        <begin position="1"/>
        <end position="30"/>
    </location>
</feature>
<feature type="compositionally biased region" description="Low complexity" evidence="1">
    <location>
        <begin position="57"/>
        <end position="85"/>
    </location>
</feature>
<keyword evidence="2" id="KW-0732">Signal</keyword>
<evidence type="ECO:0000256" key="1">
    <source>
        <dbReference type="SAM" id="MobiDB-lite"/>
    </source>
</evidence>
<sequence>MTSQSDSRRLKILVLSLSISTAMAATAAQAAPQDQQTIEALRAQLQQMQQRLDRLEQQQAAASQESTQDTGTSQSSQNTSNSTQQSGGGQQVANSEGRTQSGVPSTAEENQSAIEQLQQTKIGGTLELSTHFDDWNEGSRDRAGDMDFGKFILTVDGEVNDIPYSMEYRFYDGYQFLHHGWVGYNASDEDTFQLGLVQSPFGSSEFGYMGWYGNLPYYMGFADNQNAGLKWEHDAGKWTSSLAFFKNSQLGTGNEHYGTNPVPEGDQDNRAVNQLAGRFGYTFGYDTDYSTELAISGRGGQFYNDTTNDSGDNWATALSLNGKYGNWSTLLQATHYEYHAKNPTGVSRDTVQVGSFGGNWLIPATAQIYSASLGYDMDVDWGPFSSVTFFNDYSYVSPDGDYDFAGNGGSIQDPQLNDVGMLLSADPFYVWFDIVTGKNALGFIGPADDQWHTSIQSNFGVTF</sequence>
<dbReference type="AlphaFoldDB" id="A0A2R8CQE9"/>
<evidence type="ECO:0000256" key="2">
    <source>
        <dbReference type="SAM" id="SignalP"/>
    </source>
</evidence>
<dbReference type="Proteomes" id="UP000244934">
    <property type="component" value="Unassembled WGS sequence"/>
</dbReference>
<organism evidence="3 4">
    <name type="scientific">Kushneria phyllosphaerae</name>
    <dbReference type="NCBI Taxonomy" id="2100822"/>
    <lineage>
        <taxon>Bacteria</taxon>
        <taxon>Pseudomonadati</taxon>
        <taxon>Pseudomonadota</taxon>
        <taxon>Gammaproteobacteria</taxon>
        <taxon>Oceanospirillales</taxon>
        <taxon>Halomonadaceae</taxon>
        <taxon>Kushneria</taxon>
    </lineage>
</organism>
<proteinExistence type="predicted"/>
<dbReference type="RefSeq" id="WP_108843910.1">
    <property type="nucleotide sequence ID" value="NZ_ONZI01000004.1"/>
</dbReference>
<feature type="region of interest" description="Disordered" evidence="1">
    <location>
        <begin position="52"/>
        <end position="113"/>
    </location>
</feature>
<evidence type="ECO:0000313" key="3">
    <source>
        <dbReference type="EMBL" id="SPJ35145.1"/>
    </source>
</evidence>
<gene>
    <name evidence="3" type="ORF">KSP9073_03200</name>
</gene>
<dbReference type="EMBL" id="ONZI01000004">
    <property type="protein sequence ID" value="SPJ35145.1"/>
    <property type="molecule type" value="Genomic_DNA"/>
</dbReference>